<evidence type="ECO:0000313" key="3">
    <source>
        <dbReference type="EMBL" id="CAD7656455.1"/>
    </source>
</evidence>
<feature type="region of interest" description="Disordered" evidence="2">
    <location>
        <begin position="83"/>
        <end position="104"/>
    </location>
</feature>
<evidence type="ECO:0000256" key="2">
    <source>
        <dbReference type="SAM" id="MobiDB-lite"/>
    </source>
</evidence>
<dbReference type="OrthoDB" id="6020087at2759"/>
<feature type="region of interest" description="Disordered" evidence="2">
    <location>
        <begin position="267"/>
        <end position="305"/>
    </location>
</feature>
<dbReference type="EMBL" id="OC925967">
    <property type="protein sequence ID" value="CAD7656455.1"/>
    <property type="molecule type" value="Genomic_DNA"/>
</dbReference>
<feature type="region of interest" description="Disordered" evidence="2">
    <location>
        <begin position="325"/>
        <end position="382"/>
    </location>
</feature>
<gene>
    <name evidence="3" type="ORF">ONB1V03_LOCUS13091</name>
</gene>
<accession>A0A7R9MCK9</accession>
<sequence>VHRNYSNGTFRYGPLHQISLVGTVHEEVGGYFPKMISLLEESPFLKHVMPWGHMSAVRMATPQESNDGPILWIRPGEQLIPTAELGSKTPKSGNKRQQSELRGLQLRRISEPREMMFEDRTRCHADHVGQGFDRQTTAAVGVLKGVNCGDSWSHNRVTKDVVAFHAADFDQLTQKLQLDLHEPPVSQCITWVEDAKLNQLRREGVRYARIQLHDNDIYFLPRNIIHQFRTVSAVSSIAWHVRLKQYYRNGESKKDCKRSYKMYDSDKDKCKDGKDGKEGKDSHKDSKETKEKAEKMEKVKRKIFDETSTPTKKKVKIVVDVAANEAADATERDDREGETEAVEVTVKVENPVDTDSDQKPSAESVVNESDVQNDDKLDINVT</sequence>
<dbReference type="InterPro" id="IPR026306">
    <property type="entry name" value="RSBN1/Dpy-2/CEP530"/>
</dbReference>
<comment type="similarity">
    <text evidence="1">Belongs to the round spermatid basic protein 1 family.</text>
</comment>
<feature type="non-terminal residue" evidence="3">
    <location>
        <position position="1"/>
    </location>
</feature>
<dbReference type="EMBL" id="CAJPVJ010011142">
    <property type="protein sequence ID" value="CAG2173642.1"/>
    <property type="molecule type" value="Genomic_DNA"/>
</dbReference>
<feature type="compositionally biased region" description="Basic and acidic residues" evidence="2">
    <location>
        <begin position="373"/>
        <end position="382"/>
    </location>
</feature>
<name>A0A7R9MCK9_9ACAR</name>
<organism evidence="3">
    <name type="scientific">Oppiella nova</name>
    <dbReference type="NCBI Taxonomy" id="334625"/>
    <lineage>
        <taxon>Eukaryota</taxon>
        <taxon>Metazoa</taxon>
        <taxon>Ecdysozoa</taxon>
        <taxon>Arthropoda</taxon>
        <taxon>Chelicerata</taxon>
        <taxon>Arachnida</taxon>
        <taxon>Acari</taxon>
        <taxon>Acariformes</taxon>
        <taxon>Sarcoptiformes</taxon>
        <taxon>Oribatida</taxon>
        <taxon>Brachypylina</taxon>
        <taxon>Oppioidea</taxon>
        <taxon>Oppiidae</taxon>
        <taxon>Oppiella</taxon>
    </lineage>
</organism>
<reference evidence="3" key="1">
    <citation type="submission" date="2020-11" db="EMBL/GenBank/DDBJ databases">
        <authorList>
            <person name="Tran Van P."/>
        </authorList>
    </citation>
    <scope>NUCLEOTIDE SEQUENCE</scope>
</reference>
<feature type="compositionally biased region" description="Polar residues" evidence="2">
    <location>
        <begin position="359"/>
        <end position="370"/>
    </location>
</feature>
<evidence type="ECO:0000256" key="1">
    <source>
        <dbReference type="ARBA" id="ARBA00010560"/>
    </source>
</evidence>
<dbReference type="PANTHER" id="PTHR13354">
    <property type="entry name" value="ROUND SPERMATID BASIC PROTEIN 1"/>
    <property type="match status" value="1"/>
</dbReference>
<evidence type="ECO:0008006" key="5">
    <source>
        <dbReference type="Google" id="ProtNLM"/>
    </source>
</evidence>
<proteinExistence type="inferred from homology"/>
<dbReference type="PANTHER" id="PTHR13354:SF11">
    <property type="entry name" value="LYSINE-SPECIFIC DEMETHYLASE 9"/>
    <property type="match status" value="1"/>
</dbReference>
<evidence type="ECO:0000313" key="4">
    <source>
        <dbReference type="Proteomes" id="UP000728032"/>
    </source>
</evidence>
<dbReference type="AlphaFoldDB" id="A0A7R9MCK9"/>
<dbReference type="GO" id="GO:0005634">
    <property type="term" value="C:nucleus"/>
    <property type="evidence" value="ECO:0007669"/>
    <property type="project" value="InterPro"/>
</dbReference>
<keyword evidence="4" id="KW-1185">Reference proteome</keyword>
<dbReference type="Proteomes" id="UP000728032">
    <property type="component" value="Unassembled WGS sequence"/>
</dbReference>
<protein>
    <recommendedName>
        <fullName evidence="5">Round spermatid basic protein 1-like protein</fullName>
    </recommendedName>
</protein>